<dbReference type="PANTHER" id="PTHR12526:SF630">
    <property type="entry name" value="GLYCOSYLTRANSFERASE"/>
    <property type="match status" value="1"/>
</dbReference>
<dbReference type="Pfam" id="PF13692">
    <property type="entry name" value="Glyco_trans_1_4"/>
    <property type="match status" value="1"/>
</dbReference>
<proteinExistence type="predicted"/>
<evidence type="ECO:0000313" key="2">
    <source>
        <dbReference type="Proteomes" id="UP001482186"/>
    </source>
</evidence>
<evidence type="ECO:0000313" key="1">
    <source>
        <dbReference type="EMBL" id="MEQ2454194.1"/>
    </source>
</evidence>
<dbReference type="RefSeq" id="WP_349116024.1">
    <property type="nucleotide sequence ID" value="NZ_JBBNFM010000005.1"/>
</dbReference>
<sequence>MSKEKTILFIMPRLPFPVSSGRKTSLYHYCRILSEELGYRLVVAAFLESSDDPTQKPEFIDKLIVLPKASAKSRILGIVKDSIILHEKPMQVALYWSPEAKKMVDELVEKEHPKYVIGDMVRSTEYIRDIDSFRIADLDDRISLRYKRQLDNDIDGINPYGAFLYTVPKVLRAIMLVKPLKLAVMKNEVALLEKYEKEIGQICEKTVFVAEKEAYEFNQELKQDKAVAVPIGVDVDYFYYREPKATKNIVGFLGAMSVAHNENAVRHFISEILPIVLQKVPDTVFMVIGGGVSEKLRKLESEHVYFTGRVEDVRDYLERCKVFVCPMTFGSGIKTKNLEAMAMGLPIVTTSIGAENINAVNGKDWIVADDNSEFADWVTDLLTDEANRCLIGKNGSDFIKDNFTWNVARKKFEELLIE</sequence>
<dbReference type="SUPFAM" id="SSF53756">
    <property type="entry name" value="UDP-Glycosyltransferase/glycogen phosphorylase"/>
    <property type="match status" value="1"/>
</dbReference>
<accession>A0ABV1EJB1</accession>
<organism evidence="1 2">
    <name type="scientific">Coprococcus ammoniilyticus</name>
    <dbReference type="NCBI Taxonomy" id="2981785"/>
    <lineage>
        <taxon>Bacteria</taxon>
        <taxon>Bacillati</taxon>
        <taxon>Bacillota</taxon>
        <taxon>Clostridia</taxon>
        <taxon>Lachnospirales</taxon>
        <taxon>Lachnospiraceae</taxon>
        <taxon>Coprococcus</taxon>
    </lineage>
</organism>
<keyword evidence="2" id="KW-1185">Reference proteome</keyword>
<dbReference type="Proteomes" id="UP001482186">
    <property type="component" value="Unassembled WGS sequence"/>
</dbReference>
<gene>
    <name evidence="1" type="ORF">AAAT04_09105</name>
</gene>
<reference evidence="1 2" key="1">
    <citation type="submission" date="2024-04" db="EMBL/GenBank/DDBJ databases">
        <title>Human intestinal bacterial collection.</title>
        <authorList>
            <person name="Pauvert C."/>
            <person name="Hitch T.C.A."/>
            <person name="Clavel T."/>
        </authorList>
    </citation>
    <scope>NUCLEOTIDE SEQUENCE [LARGE SCALE GENOMIC DNA]</scope>
    <source>
        <strain evidence="1 2">CLA-AA-H141</strain>
    </source>
</reference>
<dbReference type="EMBL" id="JBBNFM010000005">
    <property type="protein sequence ID" value="MEQ2454194.1"/>
    <property type="molecule type" value="Genomic_DNA"/>
</dbReference>
<comment type="caution">
    <text evidence="1">The sequence shown here is derived from an EMBL/GenBank/DDBJ whole genome shotgun (WGS) entry which is preliminary data.</text>
</comment>
<name>A0ABV1EJB1_9FIRM</name>
<protein>
    <submittedName>
        <fullName evidence="1">Glycosyltransferase family 4 protein</fullName>
    </submittedName>
</protein>
<dbReference type="Gene3D" id="3.40.50.2000">
    <property type="entry name" value="Glycogen Phosphorylase B"/>
    <property type="match status" value="2"/>
</dbReference>
<dbReference type="CDD" id="cd03801">
    <property type="entry name" value="GT4_PimA-like"/>
    <property type="match status" value="1"/>
</dbReference>
<dbReference type="PANTHER" id="PTHR12526">
    <property type="entry name" value="GLYCOSYLTRANSFERASE"/>
    <property type="match status" value="1"/>
</dbReference>